<dbReference type="EMBL" id="BEXD01000115">
    <property type="protein sequence ID" value="GBB84445.1"/>
    <property type="molecule type" value="Genomic_DNA"/>
</dbReference>
<keyword evidence="2" id="KW-0808">Transferase</keyword>
<sequence length="172" mass="20013">MSTLREELIHATIRRAILLIDYDIHNNVHKKYEFIKQTILADSSLTNDEKNKAIRYHNKSYDMQKISCNEGTKRICEYCNRKCLATEYCEYCVQDYLKSKFSTWTSGNNDIDHLIQKCQIEALHPQMIVDWIPYNNLKNIKYLTKGGFRALISFGNYQTIPTSFGIGAVSVL</sequence>
<evidence type="ECO:0000313" key="1">
    <source>
        <dbReference type="EMBL" id="GBB84445.1"/>
    </source>
</evidence>
<dbReference type="GO" id="GO:0016301">
    <property type="term" value="F:kinase activity"/>
    <property type="evidence" value="ECO:0007669"/>
    <property type="project" value="UniProtKB-KW"/>
</dbReference>
<comment type="caution">
    <text evidence="1">The sequence shown here is derived from an EMBL/GenBank/DDBJ whole genome shotgun (WGS) entry which is preliminary data.</text>
</comment>
<dbReference type="Proteomes" id="UP000247702">
    <property type="component" value="Unassembled WGS sequence"/>
</dbReference>
<dbReference type="Proteomes" id="UP000615446">
    <property type="component" value="Unassembled WGS sequence"/>
</dbReference>
<dbReference type="EMBL" id="BLAL01000019">
    <property type="protein sequence ID" value="GES76284.1"/>
    <property type="molecule type" value="Genomic_DNA"/>
</dbReference>
<name>A0A2Z6Q4R5_9GLOM</name>
<reference evidence="2" key="2">
    <citation type="submission" date="2019-10" db="EMBL/GenBank/DDBJ databases">
        <title>Conservation and host-specific expression of non-tandemly repeated heterogenous ribosome RNA gene in arbuscular mycorrhizal fungi.</title>
        <authorList>
            <person name="Maeda T."/>
            <person name="Kobayashi Y."/>
            <person name="Nakagawa T."/>
            <person name="Ezawa T."/>
            <person name="Yamaguchi K."/>
            <person name="Bino T."/>
            <person name="Nishimoto Y."/>
            <person name="Shigenobu S."/>
            <person name="Kawaguchi M."/>
        </authorList>
    </citation>
    <scope>NUCLEOTIDE SEQUENCE</scope>
    <source>
        <strain evidence="2">HR1</strain>
    </source>
</reference>
<protein>
    <submittedName>
        <fullName evidence="2">Kinase-like domain-containing protein</fullName>
    </submittedName>
</protein>
<keyword evidence="3" id="KW-1185">Reference proteome</keyword>
<evidence type="ECO:0000313" key="3">
    <source>
        <dbReference type="Proteomes" id="UP000247702"/>
    </source>
</evidence>
<gene>
    <name evidence="2" type="ORF">RCL2_000369100</name>
    <name evidence="1" type="ORF">RclHR1_11000001</name>
</gene>
<organism evidence="1 3">
    <name type="scientific">Rhizophagus clarus</name>
    <dbReference type="NCBI Taxonomy" id="94130"/>
    <lineage>
        <taxon>Eukaryota</taxon>
        <taxon>Fungi</taxon>
        <taxon>Fungi incertae sedis</taxon>
        <taxon>Mucoromycota</taxon>
        <taxon>Glomeromycotina</taxon>
        <taxon>Glomeromycetes</taxon>
        <taxon>Glomerales</taxon>
        <taxon>Glomeraceae</taxon>
        <taxon>Rhizophagus</taxon>
    </lineage>
</organism>
<dbReference type="OrthoDB" id="2425774at2759"/>
<reference evidence="1 3" key="1">
    <citation type="submission" date="2017-11" db="EMBL/GenBank/DDBJ databases">
        <title>The genome of Rhizophagus clarus HR1 reveals common genetic basis of auxotrophy among arbuscular mycorrhizal fungi.</title>
        <authorList>
            <person name="Kobayashi Y."/>
        </authorList>
    </citation>
    <scope>NUCLEOTIDE SEQUENCE [LARGE SCALE GENOMIC DNA]</scope>
    <source>
        <strain evidence="1 3">HR1</strain>
    </source>
</reference>
<accession>A0A2Z6Q4R5</accession>
<proteinExistence type="predicted"/>
<dbReference type="AlphaFoldDB" id="A0A2Z6Q4R5"/>
<evidence type="ECO:0000313" key="2">
    <source>
        <dbReference type="EMBL" id="GES76284.1"/>
    </source>
</evidence>
<keyword evidence="2" id="KW-0418">Kinase</keyword>